<feature type="transmembrane region" description="Helical" evidence="2">
    <location>
        <begin position="209"/>
        <end position="231"/>
    </location>
</feature>
<keyword evidence="5" id="KW-1185">Reference proteome</keyword>
<dbReference type="AlphaFoldDB" id="A0A9P9EJ10"/>
<comment type="caution">
    <text evidence="4">The sequence shown here is derived from an EMBL/GenBank/DDBJ whole genome shotgun (WGS) entry which is preliminary data.</text>
</comment>
<evidence type="ECO:0000256" key="2">
    <source>
        <dbReference type="SAM" id="Phobius"/>
    </source>
</evidence>
<keyword evidence="2" id="KW-0812">Transmembrane</keyword>
<feature type="compositionally biased region" description="Polar residues" evidence="1">
    <location>
        <begin position="292"/>
        <end position="314"/>
    </location>
</feature>
<feature type="transmembrane region" description="Helical" evidence="2">
    <location>
        <begin position="98"/>
        <end position="120"/>
    </location>
</feature>
<dbReference type="InterPro" id="IPR049326">
    <property type="entry name" value="Rhodopsin_dom_fungi"/>
</dbReference>
<sequence>MIILERRGHAFVTNDDRGAMLAVITWLLACAVVICTAIRLATRFTDQHFAKLDNVITLIAAGLAVGGIIATSIAVSSGLGKRSYLLKPGDLPIIEKGLYASTLLYVLTLGISKISILLFLRKLFHTKAHKLATTLLNSIVICWTVAITISVAFECSLPTPWERFSAKCVPMKPFWISATAIDIATDLALILLPIFIVSTLQIELRKKMIIIAIFASRLILVTLSTLRIIYLTRSAFPHTLDPAFTVIPCVITTQCHASLAVILSCTLALKPLITNIQSGMLSIALPESNPGSRFSQDTYNKQVSARPSTSTQKGKSIEKQLPPPPSIIYCPPADQPVRSNIPPLPRTPPKTAIRGISRSPPRPPSPPEDLRPSLSLYVTVAKAECMQQRIYQSVAQKEASRKPTPTDDIYRRGRRNAIRAVQK</sequence>
<feature type="transmembrane region" description="Helical" evidence="2">
    <location>
        <begin position="54"/>
        <end position="78"/>
    </location>
</feature>
<feature type="domain" description="Rhodopsin" evidence="3">
    <location>
        <begin position="38"/>
        <end position="274"/>
    </location>
</feature>
<reference evidence="4" key="1">
    <citation type="journal article" date="2021" name="Nat. Commun.">
        <title>Genetic determinants of endophytism in the Arabidopsis root mycobiome.</title>
        <authorList>
            <person name="Mesny F."/>
            <person name="Miyauchi S."/>
            <person name="Thiergart T."/>
            <person name="Pickel B."/>
            <person name="Atanasova L."/>
            <person name="Karlsson M."/>
            <person name="Huettel B."/>
            <person name="Barry K.W."/>
            <person name="Haridas S."/>
            <person name="Chen C."/>
            <person name="Bauer D."/>
            <person name="Andreopoulos W."/>
            <person name="Pangilinan J."/>
            <person name="LaButti K."/>
            <person name="Riley R."/>
            <person name="Lipzen A."/>
            <person name="Clum A."/>
            <person name="Drula E."/>
            <person name="Henrissat B."/>
            <person name="Kohler A."/>
            <person name="Grigoriev I.V."/>
            <person name="Martin F.M."/>
            <person name="Hacquard S."/>
        </authorList>
    </citation>
    <scope>NUCLEOTIDE SEQUENCE</scope>
    <source>
        <strain evidence="4">MPI-CAGE-CH-0243</strain>
    </source>
</reference>
<name>A0A9P9EJ10_9PLEO</name>
<dbReference type="Proteomes" id="UP000700596">
    <property type="component" value="Unassembled WGS sequence"/>
</dbReference>
<feature type="region of interest" description="Disordered" evidence="1">
    <location>
        <begin position="393"/>
        <end position="423"/>
    </location>
</feature>
<organism evidence="4 5">
    <name type="scientific">Dendryphion nanum</name>
    <dbReference type="NCBI Taxonomy" id="256645"/>
    <lineage>
        <taxon>Eukaryota</taxon>
        <taxon>Fungi</taxon>
        <taxon>Dikarya</taxon>
        <taxon>Ascomycota</taxon>
        <taxon>Pezizomycotina</taxon>
        <taxon>Dothideomycetes</taxon>
        <taxon>Pleosporomycetidae</taxon>
        <taxon>Pleosporales</taxon>
        <taxon>Torulaceae</taxon>
        <taxon>Dendryphion</taxon>
    </lineage>
</organism>
<dbReference type="OrthoDB" id="3897607at2759"/>
<keyword evidence="2" id="KW-0472">Membrane</keyword>
<evidence type="ECO:0000313" key="4">
    <source>
        <dbReference type="EMBL" id="KAH7138367.1"/>
    </source>
</evidence>
<evidence type="ECO:0000259" key="3">
    <source>
        <dbReference type="Pfam" id="PF20684"/>
    </source>
</evidence>
<dbReference type="PANTHER" id="PTHR39614:SF2">
    <property type="entry name" value="INTEGRAL MEMBRANE PROTEIN"/>
    <property type="match status" value="1"/>
</dbReference>
<accession>A0A9P9EJ10</accession>
<feature type="transmembrane region" description="Helical" evidence="2">
    <location>
        <begin position="132"/>
        <end position="153"/>
    </location>
</feature>
<dbReference type="PROSITE" id="PS51257">
    <property type="entry name" value="PROKAR_LIPOPROTEIN"/>
    <property type="match status" value="1"/>
</dbReference>
<dbReference type="EMBL" id="JAGMWT010000001">
    <property type="protein sequence ID" value="KAH7138367.1"/>
    <property type="molecule type" value="Genomic_DNA"/>
</dbReference>
<keyword evidence="2" id="KW-1133">Transmembrane helix</keyword>
<feature type="transmembrane region" description="Helical" evidence="2">
    <location>
        <begin position="20"/>
        <end position="42"/>
    </location>
</feature>
<dbReference type="Pfam" id="PF20684">
    <property type="entry name" value="Fung_rhodopsin"/>
    <property type="match status" value="1"/>
</dbReference>
<proteinExistence type="predicted"/>
<feature type="region of interest" description="Disordered" evidence="1">
    <location>
        <begin position="292"/>
        <end position="372"/>
    </location>
</feature>
<dbReference type="PANTHER" id="PTHR39614">
    <property type="entry name" value="INTEGRAL MEMBRANE PROTEIN"/>
    <property type="match status" value="1"/>
</dbReference>
<feature type="compositionally biased region" description="Basic and acidic residues" evidence="1">
    <location>
        <begin position="398"/>
        <end position="411"/>
    </location>
</feature>
<evidence type="ECO:0000256" key="1">
    <source>
        <dbReference type="SAM" id="MobiDB-lite"/>
    </source>
</evidence>
<evidence type="ECO:0000313" key="5">
    <source>
        <dbReference type="Proteomes" id="UP000700596"/>
    </source>
</evidence>
<feature type="transmembrane region" description="Helical" evidence="2">
    <location>
        <begin position="173"/>
        <end position="197"/>
    </location>
</feature>
<protein>
    <recommendedName>
        <fullName evidence="3">Rhodopsin domain-containing protein</fullName>
    </recommendedName>
</protein>
<gene>
    <name evidence="4" type="ORF">B0J11DRAFT_13764</name>
</gene>
<feature type="compositionally biased region" description="Basic residues" evidence="1">
    <location>
        <begin position="412"/>
        <end position="423"/>
    </location>
</feature>